<sequence length="253" mass="28623">MKDILLLIQVLKFMLLFLLALTSLSNGEIIRMGNILWKIVRRASSDGGLNIVDTQVGTVPCEASMFPAELQDQLVTVGISDYMCIDLADISSTILLSNDHGTNYSYVVWQAVKCSGGSCGSESISGTYIDMLMVDASFDHGSLGTPKKYMLNMDNEIKIVENGIYHFNYRLRKNYVLDSSNNLDWFYSLVKINEGFQYVSSSDLLAEMRILVDDMQVSWQREVEYQPKIQSQFINLGDEFFGGTSQQRCYWNV</sequence>
<evidence type="ECO:0000313" key="2">
    <source>
        <dbReference type="Proteomes" id="UP001295684"/>
    </source>
</evidence>
<protein>
    <submittedName>
        <fullName evidence="1">Uncharacterized protein</fullName>
    </submittedName>
</protein>
<organism evidence="1 2">
    <name type="scientific">Euplotes crassus</name>
    <dbReference type="NCBI Taxonomy" id="5936"/>
    <lineage>
        <taxon>Eukaryota</taxon>
        <taxon>Sar</taxon>
        <taxon>Alveolata</taxon>
        <taxon>Ciliophora</taxon>
        <taxon>Intramacronucleata</taxon>
        <taxon>Spirotrichea</taxon>
        <taxon>Hypotrichia</taxon>
        <taxon>Euplotida</taxon>
        <taxon>Euplotidae</taxon>
        <taxon>Moneuplotes</taxon>
    </lineage>
</organism>
<gene>
    <name evidence="1" type="ORF">ECRASSUSDP1_LOCUS13453</name>
</gene>
<evidence type="ECO:0000313" key="1">
    <source>
        <dbReference type="EMBL" id="CAI2372125.1"/>
    </source>
</evidence>
<dbReference type="Proteomes" id="UP001295684">
    <property type="component" value="Unassembled WGS sequence"/>
</dbReference>
<accession>A0AAD1URS6</accession>
<name>A0AAD1URS6_EUPCR</name>
<dbReference type="AlphaFoldDB" id="A0AAD1URS6"/>
<proteinExistence type="predicted"/>
<reference evidence="1" key="1">
    <citation type="submission" date="2023-07" db="EMBL/GenBank/DDBJ databases">
        <authorList>
            <consortium name="AG Swart"/>
            <person name="Singh M."/>
            <person name="Singh A."/>
            <person name="Seah K."/>
            <person name="Emmerich C."/>
        </authorList>
    </citation>
    <scope>NUCLEOTIDE SEQUENCE</scope>
    <source>
        <strain evidence="1">DP1</strain>
    </source>
</reference>
<keyword evidence="2" id="KW-1185">Reference proteome</keyword>
<dbReference type="EMBL" id="CAMPGE010013386">
    <property type="protein sequence ID" value="CAI2372125.1"/>
    <property type="molecule type" value="Genomic_DNA"/>
</dbReference>
<comment type="caution">
    <text evidence="1">The sequence shown here is derived from an EMBL/GenBank/DDBJ whole genome shotgun (WGS) entry which is preliminary data.</text>
</comment>